<dbReference type="PANTHER" id="PTHR30348:SF13">
    <property type="entry name" value="UPF0759 PROTEIN YUNF"/>
    <property type="match status" value="1"/>
</dbReference>
<dbReference type="AlphaFoldDB" id="A0A2R9SRK9"/>
<dbReference type="InterPro" id="IPR036520">
    <property type="entry name" value="UPF0759_sf"/>
</dbReference>
<dbReference type="Pfam" id="PF01904">
    <property type="entry name" value="DUF72"/>
    <property type="match status" value="1"/>
</dbReference>
<comment type="caution">
    <text evidence="1">The sequence shown here is derived from an EMBL/GenBank/DDBJ whole genome shotgun (WGS) entry which is preliminary data.</text>
</comment>
<reference evidence="1 2" key="1">
    <citation type="journal article" date="2010" name="BMC Genomics">
        <title>Genome sequence of the pattern forming Paenibacillus vortex bacterium reveals potential for thriving in complex environments.</title>
        <authorList>
            <person name="Sirota-Madi A."/>
            <person name="Olender T."/>
            <person name="Helman Y."/>
            <person name="Ingham C."/>
            <person name="Brainis I."/>
            <person name="Roth D."/>
            <person name="Hagi E."/>
            <person name="Brodsky L."/>
            <person name="Leshkowitz D."/>
            <person name="Galatenko V."/>
            <person name="Nikolaev V."/>
            <person name="Mugasimangalam R.C."/>
            <person name="Bransburg-Zabary S."/>
            <person name="Gutnick D.L."/>
            <person name="Lancet D."/>
            <person name="Ben-Jacob E."/>
        </authorList>
    </citation>
    <scope>NUCLEOTIDE SEQUENCE [LARGE SCALE GENOMIC DNA]</scope>
    <source>
        <strain evidence="1 2">V453</strain>
    </source>
</reference>
<dbReference type="KEGG" id="pvo:PVOR_21879"/>
<evidence type="ECO:0000313" key="1">
    <source>
        <dbReference type="EMBL" id="EFU39971.1"/>
    </source>
</evidence>
<protein>
    <recommendedName>
        <fullName evidence="3">YunF</fullName>
    </recommendedName>
</protein>
<keyword evidence="2" id="KW-1185">Reference proteome</keyword>
<organism evidence="1 2">
    <name type="scientific">Paenibacillus vortex V453</name>
    <dbReference type="NCBI Taxonomy" id="715225"/>
    <lineage>
        <taxon>Bacteria</taxon>
        <taxon>Bacillati</taxon>
        <taxon>Bacillota</taxon>
        <taxon>Bacilli</taxon>
        <taxon>Bacillales</taxon>
        <taxon>Paenibacillaceae</taxon>
        <taxon>Paenibacillus</taxon>
    </lineage>
</organism>
<dbReference type="SUPFAM" id="SSF117396">
    <property type="entry name" value="TM1631-like"/>
    <property type="match status" value="1"/>
</dbReference>
<dbReference type="Proteomes" id="UP000003094">
    <property type="component" value="Unassembled WGS sequence"/>
</dbReference>
<name>A0A2R9SRK9_9BACL</name>
<dbReference type="PANTHER" id="PTHR30348">
    <property type="entry name" value="UNCHARACTERIZED PROTEIN YECE"/>
    <property type="match status" value="1"/>
</dbReference>
<evidence type="ECO:0008006" key="3">
    <source>
        <dbReference type="Google" id="ProtNLM"/>
    </source>
</evidence>
<proteinExistence type="predicted"/>
<dbReference type="InterPro" id="IPR002763">
    <property type="entry name" value="DUF72"/>
</dbReference>
<sequence>MVNHVDERIVMLKEEKLEKRIQMGLSGWGDHDKLYDEGARAADKLEMYSRHFPIVEMDNSFYAIPSAEQMSKWAAAVPDHFGFIVKAYQGMTGHARGQGKDRYPNVKMMFEHLLASVEELRLAGKLRAVLFQYPPWFGCERKHVEILKRTREWMKDVPVALEFRHQSWYAPEYREKTMELMRSEGWIHSIADEPQAGIGSVPVVLETSDTGAVMIRMHGRNAEGWHSSGQPNWREVRYLYRYSLEELNQWKGWIEELLEKSEQCWIIFNNNSGGDASDNAKQLLRLLGMDSGPEPLRQMNWLDEDIFTDK</sequence>
<gene>
    <name evidence="1" type="ORF">PVOR_21879</name>
</gene>
<dbReference type="Gene3D" id="3.20.20.410">
    <property type="entry name" value="Protein of unknown function UPF0759"/>
    <property type="match status" value="1"/>
</dbReference>
<dbReference type="EMBL" id="ADHJ01000037">
    <property type="protein sequence ID" value="EFU39971.1"/>
    <property type="molecule type" value="Genomic_DNA"/>
</dbReference>
<evidence type="ECO:0000313" key="2">
    <source>
        <dbReference type="Proteomes" id="UP000003094"/>
    </source>
</evidence>
<accession>A0A2R9SRK9</accession>